<evidence type="ECO:0000313" key="2">
    <source>
        <dbReference type="EMBL" id="KAF2703905.1"/>
    </source>
</evidence>
<keyword evidence="1" id="KW-0472">Membrane</keyword>
<keyword evidence="1" id="KW-1133">Transmembrane helix</keyword>
<keyword evidence="3" id="KW-1185">Reference proteome</keyword>
<dbReference type="AlphaFoldDB" id="A0A6G1JUH7"/>
<gene>
    <name evidence="2" type="ORF">K504DRAFT_495123</name>
</gene>
<proteinExistence type="predicted"/>
<feature type="transmembrane region" description="Helical" evidence="1">
    <location>
        <begin position="12"/>
        <end position="29"/>
    </location>
</feature>
<dbReference type="Proteomes" id="UP000799428">
    <property type="component" value="Unassembled WGS sequence"/>
</dbReference>
<protein>
    <submittedName>
        <fullName evidence="2">Uncharacterized protein</fullName>
    </submittedName>
</protein>
<name>A0A6G1JUH7_9PLEO</name>
<dbReference type="EMBL" id="MU005784">
    <property type="protein sequence ID" value="KAF2703905.1"/>
    <property type="molecule type" value="Genomic_DNA"/>
</dbReference>
<reference evidence="2" key="1">
    <citation type="journal article" date="2020" name="Stud. Mycol.">
        <title>101 Dothideomycetes genomes: a test case for predicting lifestyles and emergence of pathogens.</title>
        <authorList>
            <person name="Haridas S."/>
            <person name="Albert R."/>
            <person name="Binder M."/>
            <person name="Bloem J."/>
            <person name="Labutti K."/>
            <person name="Salamov A."/>
            <person name="Andreopoulos B."/>
            <person name="Baker S."/>
            <person name="Barry K."/>
            <person name="Bills G."/>
            <person name="Bluhm B."/>
            <person name="Cannon C."/>
            <person name="Castanera R."/>
            <person name="Culley D."/>
            <person name="Daum C."/>
            <person name="Ezra D."/>
            <person name="Gonzalez J."/>
            <person name="Henrissat B."/>
            <person name="Kuo A."/>
            <person name="Liang C."/>
            <person name="Lipzen A."/>
            <person name="Lutzoni F."/>
            <person name="Magnuson J."/>
            <person name="Mondo S."/>
            <person name="Nolan M."/>
            <person name="Ohm R."/>
            <person name="Pangilinan J."/>
            <person name="Park H.-J."/>
            <person name="Ramirez L."/>
            <person name="Alfaro M."/>
            <person name="Sun H."/>
            <person name="Tritt A."/>
            <person name="Yoshinaga Y."/>
            <person name="Zwiers L.-H."/>
            <person name="Turgeon B."/>
            <person name="Goodwin S."/>
            <person name="Spatafora J."/>
            <person name="Crous P."/>
            <person name="Grigoriev I."/>
        </authorList>
    </citation>
    <scope>NUCLEOTIDE SEQUENCE</scope>
    <source>
        <strain evidence="2">CBS 279.74</strain>
    </source>
</reference>
<evidence type="ECO:0000313" key="3">
    <source>
        <dbReference type="Proteomes" id="UP000799428"/>
    </source>
</evidence>
<evidence type="ECO:0000256" key="1">
    <source>
        <dbReference type="SAM" id="Phobius"/>
    </source>
</evidence>
<accession>A0A6G1JUH7</accession>
<keyword evidence="1" id="KW-0812">Transmembrane</keyword>
<sequence>MYNMACMQADSIYVYAARAIGGWFLFIVSSKGKGKGKAQVQVHVQAQAQAQVVEAEEEEEDSYWWWWWEAFVGGVEPAQPSSAQGTNELRAGFKTLTHTYIT</sequence>
<organism evidence="2 3">
    <name type="scientific">Pleomassaria siparia CBS 279.74</name>
    <dbReference type="NCBI Taxonomy" id="1314801"/>
    <lineage>
        <taxon>Eukaryota</taxon>
        <taxon>Fungi</taxon>
        <taxon>Dikarya</taxon>
        <taxon>Ascomycota</taxon>
        <taxon>Pezizomycotina</taxon>
        <taxon>Dothideomycetes</taxon>
        <taxon>Pleosporomycetidae</taxon>
        <taxon>Pleosporales</taxon>
        <taxon>Pleomassariaceae</taxon>
        <taxon>Pleomassaria</taxon>
    </lineage>
</organism>